<evidence type="ECO:0000256" key="5">
    <source>
        <dbReference type="ARBA" id="ARBA00023004"/>
    </source>
</evidence>
<dbReference type="GO" id="GO:0020037">
    <property type="term" value="F:heme binding"/>
    <property type="evidence" value="ECO:0007669"/>
    <property type="project" value="InterPro"/>
</dbReference>
<evidence type="ECO:0000256" key="3">
    <source>
        <dbReference type="ARBA" id="ARBA00022723"/>
    </source>
</evidence>
<dbReference type="PROSITE" id="PS51404">
    <property type="entry name" value="DYP_PEROXIDASE"/>
    <property type="match status" value="1"/>
</dbReference>
<evidence type="ECO:0000256" key="1">
    <source>
        <dbReference type="ARBA" id="ARBA00001970"/>
    </source>
</evidence>
<dbReference type="PANTHER" id="PTHR30521:SF0">
    <property type="entry name" value="DYP-TYPE PEROXIDASE FAMILY PROTEIN"/>
    <property type="match status" value="1"/>
</dbReference>
<keyword evidence="2 7" id="KW-0575">Peroxidase</keyword>
<keyword evidence="5" id="KW-0408">Iron</keyword>
<accession>A0A515EVH7</accession>
<dbReference type="GO" id="GO:0005829">
    <property type="term" value="C:cytosol"/>
    <property type="evidence" value="ECO:0007669"/>
    <property type="project" value="TreeGrafter"/>
</dbReference>
<keyword evidence="3" id="KW-0479">Metal-binding</keyword>
<proteinExistence type="predicted"/>
<name>A0A515EVH7_9BURK</name>
<dbReference type="Proteomes" id="UP000317365">
    <property type="component" value="Chromosome"/>
</dbReference>
<feature type="domain" description="Dyp-type peroxidase C-terminal" evidence="6">
    <location>
        <begin position="147"/>
        <end position="302"/>
    </location>
</feature>
<dbReference type="NCBIfam" id="TIGR01413">
    <property type="entry name" value="Dyp_perox_fam"/>
    <property type="match status" value="1"/>
</dbReference>
<evidence type="ECO:0000256" key="2">
    <source>
        <dbReference type="ARBA" id="ARBA00022559"/>
    </source>
</evidence>
<sequence length="316" mass="34037">MESLRLNPPVDTCAQAGLLLPVPAHGRYLFFSLQPDVASQSVQAALRALADLVEIANGETLVLGMGLATVDALGSNVPGLRVMPDFSGHGVSVPTTSLDLWCWLRGDARGPLLGQTRAVEQALHAAFRLDRVLEAFRHGDPVAEHGRDLTGYEDGTENPQGADAADAALVAQGAVGLRGSSFVAVQQWQHDMDQFERLGPLAQDHAVGRRLSDNEELDDAPASAHVKRTAQENFTPKAFVLRRSMPWSAGLHSGLYFVAFGHSFDAFEAQMRRMAGHDDGIVDGLFAFTRPLNGAYLWVPPMQGGRLDLRLLGISA</sequence>
<evidence type="ECO:0000256" key="4">
    <source>
        <dbReference type="ARBA" id="ARBA00023002"/>
    </source>
</evidence>
<dbReference type="InterPro" id="IPR006314">
    <property type="entry name" value="Dyp_peroxidase"/>
</dbReference>
<dbReference type="Pfam" id="PF20628">
    <property type="entry name" value="Dyp_perox_C"/>
    <property type="match status" value="1"/>
</dbReference>
<reference evidence="8" key="2">
    <citation type="journal article" date="2020" name="Int. J. Syst. Evol. Microbiol.">
        <title>Genomic insights into a novel species Rhodoferax aquaticus sp. nov., isolated from freshwater.</title>
        <authorList>
            <person name="Li T."/>
            <person name="Zhuo Y."/>
            <person name="Jin C.Z."/>
            <person name="Wu X."/>
            <person name="Ko S.R."/>
            <person name="Jin F.J."/>
            <person name="Ahn C.Y."/>
            <person name="Oh H.M."/>
            <person name="Lee H.G."/>
            <person name="Jin L."/>
        </authorList>
    </citation>
    <scope>NUCLEOTIDE SEQUENCE [LARGE SCALE GENOMIC DNA]</scope>
    <source>
        <strain evidence="8">Gr-4</strain>
    </source>
</reference>
<dbReference type="SUPFAM" id="SSF54909">
    <property type="entry name" value="Dimeric alpha+beta barrel"/>
    <property type="match status" value="1"/>
</dbReference>
<organism evidence="7 8">
    <name type="scientific">Rhodoferax aquaticus</name>
    <dbReference type="NCBI Taxonomy" id="2527691"/>
    <lineage>
        <taxon>Bacteria</taxon>
        <taxon>Pseudomonadati</taxon>
        <taxon>Pseudomonadota</taxon>
        <taxon>Betaproteobacteria</taxon>
        <taxon>Burkholderiales</taxon>
        <taxon>Comamonadaceae</taxon>
        <taxon>Rhodoferax</taxon>
    </lineage>
</organism>
<dbReference type="KEGG" id="rhg:EXZ61_01925"/>
<comment type="cofactor">
    <cofactor evidence="1">
        <name>heme b</name>
        <dbReference type="ChEBI" id="CHEBI:60344"/>
    </cofactor>
</comment>
<keyword evidence="4" id="KW-0560">Oxidoreductase</keyword>
<dbReference type="GO" id="GO:0004601">
    <property type="term" value="F:peroxidase activity"/>
    <property type="evidence" value="ECO:0007669"/>
    <property type="project" value="UniProtKB-KW"/>
</dbReference>
<dbReference type="InterPro" id="IPR011008">
    <property type="entry name" value="Dimeric_a/b-barrel"/>
</dbReference>
<gene>
    <name evidence="7" type="ORF">EXZ61_01925</name>
</gene>
<dbReference type="EMBL" id="CP036282">
    <property type="protein sequence ID" value="QDL56629.1"/>
    <property type="molecule type" value="Genomic_DNA"/>
</dbReference>
<evidence type="ECO:0000259" key="6">
    <source>
        <dbReference type="Pfam" id="PF20628"/>
    </source>
</evidence>
<evidence type="ECO:0000313" key="8">
    <source>
        <dbReference type="Proteomes" id="UP000317365"/>
    </source>
</evidence>
<keyword evidence="8" id="KW-1185">Reference proteome</keyword>
<protein>
    <submittedName>
        <fullName evidence="7">Dyp-type peroxidase</fullName>
    </submittedName>
</protein>
<dbReference type="GO" id="GO:0046872">
    <property type="term" value="F:metal ion binding"/>
    <property type="evidence" value="ECO:0007669"/>
    <property type="project" value="UniProtKB-KW"/>
</dbReference>
<dbReference type="InterPro" id="IPR048328">
    <property type="entry name" value="Dyp_perox_C"/>
</dbReference>
<evidence type="ECO:0000313" key="7">
    <source>
        <dbReference type="EMBL" id="QDL56629.1"/>
    </source>
</evidence>
<dbReference type="AlphaFoldDB" id="A0A515EVH7"/>
<dbReference type="PANTHER" id="PTHR30521">
    <property type="entry name" value="DEFERROCHELATASE/PEROXIDASE"/>
    <property type="match status" value="1"/>
</dbReference>
<reference evidence="8" key="1">
    <citation type="submission" date="2019-02" db="EMBL/GenBank/DDBJ databases">
        <title>Complete genome sequence of Rhodoferax sp. Gr-4.</title>
        <authorList>
            <person name="Jin L."/>
        </authorList>
    </citation>
    <scope>NUCLEOTIDE SEQUENCE [LARGE SCALE GENOMIC DNA]</scope>
    <source>
        <strain evidence="8">Gr-4</strain>
    </source>
</reference>